<dbReference type="Proteomes" id="UP000838748">
    <property type="component" value="Unassembled WGS sequence"/>
</dbReference>
<dbReference type="InterPro" id="IPR007498">
    <property type="entry name" value="PqiA-like"/>
</dbReference>
<keyword evidence="10" id="KW-1185">Reference proteome</keyword>
<evidence type="ECO:0000256" key="1">
    <source>
        <dbReference type="ARBA" id="ARBA00004429"/>
    </source>
</evidence>
<evidence type="ECO:0000256" key="7">
    <source>
        <dbReference type="ARBA" id="ARBA00023136"/>
    </source>
</evidence>
<evidence type="ECO:0000256" key="2">
    <source>
        <dbReference type="ARBA" id="ARBA00007555"/>
    </source>
</evidence>
<evidence type="ECO:0000256" key="3">
    <source>
        <dbReference type="ARBA" id="ARBA00022475"/>
    </source>
</evidence>
<feature type="transmembrane region" description="Helical" evidence="8">
    <location>
        <begin position="258"/>
        <end position="282"/>
    </location>
</feature>
<feature type="transmembrane region" description="Helical" evidence="8">
    <location>
        <begin position="302"/>
        <end position="331"/>
    </location>
</feature>
<keyword evidence="5 8" id="KW-0812">Transmembrane</keyword>
<evidence type="ECO:0000256" key="6">
    <source>
        <dbReference type="ARBA" id="ARBA00022989"/>
    </source>
</evidence>
<dbReference type="InterPro" id="IPR051800">
    <property type="entry name" value="PqiA-PqiB_transport"/>
</dbReference>
<sequence length="422" mass="47689">MLAEQQNLHTITQCQSCQSCQWPIEQVPLAKSENAHCPRCDRVVYEWRQVNLSGNLALAVTCLLLLVPAHFYNFISINLFGVAFSGSLISGVQALVSEGYVSLALLVVFCSSIAPLVLFTVTITAHIAIRYRQLKLLNRSLKLVRQMRHWVMIDVFLVSIAISCFKLQDYADISVDNGLFSLILLQILTVLLLSRINVEQYWDKWQQSEIYSTNSYTETSQNLIQCGNCYLTQETNHQCVRCHNELSRFRPHSLQRSWAYLMTAAIALIPANFIPISILFTNGKQIKDTIFSGVISLVNHDLLLIAIIIFIASILVPIIKILGIAYVLISISCRKTLYQRQCMKIYSILKWIGKWSMVDLFVISIMLTLVDRGQILNFTPGYGAVAFGVVIVCTMLSAESLDTRLIWNLKNRPTSENGIVNE</sequence>
<organism evidence="9 10">
    <name type="scientific">Vibrio marisflavi CECT 7928</name>
    <dbReference type="NCBI Taxonomy" id="634439"/>
    <lineage>
        <taxon>Bacteria</taxon>
        <taxon>Pseudomonadati</taxon>
        <taxon>Pseudomonadota</taxon>
        <taxon>Gammaproteobacteria</taxon>
        <taxon>Vibrionales</taxon>
        <taxon>Vibrionaceae</taxon>
        <taxon>Vibrio</taxon>
    </lineage>
</organism>
<keyword evidence="6 8" id="KW-1133">Transmembrane helix</keyword>
<name>A0ABM9A4L1_9VIBR</name>
<reference evidence="9" key="1">
    <citation type="submission" date="2021-11" db="EMBL/GenBank/DDBJ databases">
        <authorList>
            <person name="Rodrigo-Torres L."/>
            <person name="Arahal R. D."/>
            <person name="Lucena T."/>
        </authorList>
    </citation>
    <scope>NUCLEOTIDE SEQUENCE</scope>
    <source>
        <strain evidence="9">CECT 7928</strain>
    </source>
</reference>
<evidence type="ECO:0000256" key="4">
    <source>
        <dbReference type="ARBA" id="ARBA00022519"/>
    </source>
</evidence>
<comment type="caution">
    <text evidence="9">The sequence shown here is derived from an EMBL/GenBank/DDBJ whole genome shotgun (WGS) entry which is preliminary data.</text>
</comment>
<keyword evidence="3" id="KW-1003">Cell membrane</keyword>
<dbReference type="PANTHER" id="PTHR30462:SF1">
    <property type="entry name" value="INTERMEMBRANE TRANSPORT PROTEIN YEBS"/>
    <property type="match status" value="1"/>
</dbReference>
<feature type="transmembrane region" description="Helical" evidence="8">
    <location>
        <begin position="382"/>
        <end position="401"/>
    </location>
</feature>
<proteinExistence type="inferred from homology"/>
<gene>
    <name evidence="9" type="primary">yebS</name>
    <name evidence="9" type="ORF">VMF7928_02427</name>
</gene>
<dbReference type="PANTHER" id="PTHR30462">
    <property type="entry name" value="INTERMEMBRANE TRANSPORT PROTEIN PQIB-RELATED"/>
    <property type="match status" value="1"/>
</dbReference>
<feature type="transmembrane region" description="Helical" evidence="8">
    <location>
        <begin position="180"/>
        <end position="198"/>
    </location>
</feature>
<dbReference type="EMBL" id="CAKLDM010000002">
    <property type="protein sequence ID" value="CAH0539768.1"/>
    <property type="molecule type" value="Genomic_DNA"/>
</dbReference>
<dbReference type="Pfam" id="PF04403">
    <property type="entry name" value="PqiA"/>
    <property type="match status" value="2"/>
</dbReference>
<dbReference type="InterPro" id="IPR005219">
    <property type="entry name" value="PqiA-like_proteobact"/>
</dbReference>
<comment type="subcellular location">
    <subcellularLocation>
        <location evidence="1">Cell inner membrane</location>
        <topology evidence="1">Multi-pass membrane protein</topology>
    </subcellularLocation>
</comment>
<comment type="similarity">
    <text evidence="2">Belongs to the PqiA family.</text>
</comment>
<feature type="transmembrane region" description="Helical" evidence="8">
    <location>
        <begin position="52"/>
        <end position="72"/>
    </location>
</feature>
<evidence type="ECO:0000313" key="10">
    <source>
        <dbReference type="Proteomes" id="UP000838748"/>
    </source>
</evidence>
<evidence type="ECO:0000256" key="8">
    <source>
        <dbReference type="SAM" id="Phobius"/>
    </source>
</evidence>
<protein>
    <submittedName>
        <fullName evidence="9">Intermembrane transport protein YebS</fullName>
    </submittedName>
</protein>
<dbReference type="NCBIfam" id="TIGR00155">
    <property type="entry name" value="pqiA_fam"/>
    <property type="match status" value="1"/>
</dbReference>
<feature type="transmembrane region" description="Helical" evidence="8">
    <location>
        <begin position="102"/>
        <end position="129"/>
    </location>
</feature>
<feature type="transmembrane region" description="Helical" evidence="8">
    <location>
        <begin position="150"/>
        <end position="168"/>
    </location>
</feature>
<feature type="transmembrane region" description="Helical" evidence="8">
    <location>
        <begin position="352"/>
        <end position="370"/>
    </location>
</feature>
<accession>A0ABM9A4L1</accession>
<evidence type="ECO:0000256" key="5">
    <source>
        <dbReference type="ARBA" id="ARBA00022692"/>
    </source>
</evidence>
<evidence type="ECO:0000313" key="9">
    <source>
        <dbReference type="EMBL" id="CAH0539768.1"/>
    </source>
</evidence>
<keyword evidence="4" id="KW-0997">Cell inner membrane</keyword>
<keyword evidence="7 8" id="KW-0472">Membrane</keyword>